<dbReference type="Proteomes" id="UP000446768">
    <property type="component" value="Unassembled WGS sequence"/>
</dbReference>
<dbReference type="EMBL" id="WKJJ01000009">
    <property type="protein sequence ID" value="MRV73074.1"/>
    <property type="molecule type" value="Genomic_DNA"/>
</dbReference>
<sequence length="143" mass="14806">MQPGFISSLCSAIVCAGIIAACGISPAESGGGPAKPVSQTYVLAPGQTVNLAPNTTLKLDKVNDSRCRPGAVCVWKGYISFTFILTHGGQSSQFVLAEDMPNGSNNATQQGLKFTLGTLEPAEPTPLNAPPPAYKVSLRVDIS</sequence>
<name>A0A7X2ING2_9BURK</name>
<gene>
    <name evidence="2" type="ORF">GJ700_15300</name>
</gene>
<accession>A0A7X2ING2</accession>
<proteinExistence type="predicted"/>
<evidence type="ECO:0000256" key="1">
    <source>
        <dbReference type="SAM" id="SignalP"/>
    </source>
</evidence>
<protein>
    <recommendedName>
        <fullName evidence="4">Lipoprotein</fullName>
    </recommendedName>
</protein>
<evidence type="ECO:0008006" key="4">
    <source>
        <dbReference type="Google" id="ProtNLM"/>
    </source>
</evidence>
<dbReference type="RefSeq" id="WP_154375302.1">
    <property type="nucleotide sequence ID" value="NZ_WKJJ01000009.1"/>
</dbReference>
<keyword evidence="1" id="KW-0732">Signal</keyword>
<dbReference type="AlphaFoldDB" id="A0A7X2ING2"/>
<comment type="caution">
    <text evidence="2">The sequence shown here is derived from an EMBL/GenBank/DDBJ whole genome shotgun (WGS) entry which is preliminary data.</text>
</comment>
<evidence type="ECO:0000313" key="3">
    <source>
        <dbReference type="Proteomes" id="UP000446768"/>
    </source>
</evidence>
<feature type="chain" id="PRO_5030927140" description="Lipoprotein" evidence="1">
    <location>
        <begin position="28"/>
        <end position="143"/>
    </location>
</feature>
<keyword evidence="3" id="KW-1185">Reference proteome</keyword>
<evidence type="ECO:0000313" key="2">
    <source>
        <dbReference type="EMBL" id="MRV73074.1"/>
    </source>
</evidence>
<organism evidence="2 3">
    <name type="scientific">Pseudoduganella rivuli</name>
    <dbReference type="NCBI Taxonomy" id="2666085"/>
    <lineage>
        <taxon>Bacteria</taxon>
        <taxon>Pseudomonadati</taxon>
        <taxon>Pseudomonadota</taxon>
        <taxon>Betaproteobacteria</taxon>
        <taxon>Burkholderiales</taxon>
        <taxon>Oxalobacteraceae</taxon>
        <taxon>Telluria group</taxon>
        <taxon>Pseudoduganella</taxon>
    </lineage>
</organism>
<feature type="signal peptide" evidence="1">
    <location>
        <begin position="1"/>
        <end position="27"/>
    </location>
</feature>
<reference evidence="2 3" key="1">
    <citation type="submission" date="2019-11" db="EMBL/GenBank/DDBJ databases">
        <title>Novel species isolated from a subtropical stream in China.</title>
        <authorList>
            <person name="Lu H."/>
        </authorList>
    </citation>
    <scope>NUCLEOTIDE SEQUENCE [LARGE SCALE GENOMIC DNA]</scope>
    <source>
        <strain evidence="2 3">FT92W</strain>
    </source>
</reference>